<dbReference type="PROSITE" id="PS00028">
    <property type="entry name" value="ZINC_FINGER_C2H2_1"/>
    <property type="match status" value="14"/>
</dbReference>
<dbReference type="VEuPathDB" id="VectorBase:ASIS005329"/>
<keyword evidence="8" id="KW-0539">Nucleus</keyword>
<dbReference type="Pfam" id="PF07776">
    <property type="entry name" value="zf-AD"/>
    <property type="match status" value="1"/>
</dbReference>
<feature type="binding site" evidence="10">
    <location>
        <position position="7"/>
    </location>
    <ligand>
        <name>Zn(2+)</name>
        <dbReference type="ChEBI" id="CHEBI:29105"/>
    </ligand>
</feature>
<keyword evidence="7" id="KW-0804">Transcription</keyword>
<feature type="region of interest" description="Disordered" evidence="11">
    <location>
        <begin position="636"/>
        <end position="656"/>
    </location>
</feature>
<evidence type="ECO:0000256" key="1">
    <source>
        <dbReference type="ARBA" id="ARBA00004123"/>
    </source>
</evidence>
<dbReference type="VEuPathDB" id="VectorBase:ASIC017612"/>
<feature type="domain" description="C2H2-type" evidence="12">
    <location>
        <begin position="367"/>
        <end position="395"/>
    </location>
</feature>
<feature type="region of interest" description="Disordered" evidence="11">
    <location>
        <begin position="137"/>
        <end position="177"/>
    </location>
</feature>
<evidence type="ECO:0000313" key="15">
    <source>
        <dbReference type="EnsemblMetazoa" id="ASIC017612-PA"/>
    </source>
</evidence>
<feature type="compositionally biased region" description="Basic and acidic residues" evidence="11">
    <location>
        <begin position="582"/>
        <end position="591"/>
    </location>
</feature>
<evidence type="ECO:0000256" key="10">
    <source>
        <dbReference type="PROSITE-ProRule" id="PRU01263"/>
    </source>
</evidence>
<evidence type="ECO:0000256" key="4">
    <source>
        <dbReference type="ARBA" id="ARBA00022771"/>
    </source>
</evidence>
<evidence type="ECO:0000256" key="5">
    <source>
        <dbReference type="ARBA" id="ARBA00022833"/>
    </source>
</evidence>
<dbReference type="InterPro" id="IPR036236">
    <property type="entry name" value="Znf_C2H2_sf"/>
</dbReference>
<evidence type="ECO:0000256" key="9">
    <source>
        <dbReference type="PROSITE-ProRule" id="PRU00042"/>
    </source>
</evidence>
<feature type="domain" description="C2H2-type" evidence="12">
    <location>
        <begin position="818"/>
        <end position="844"/>
    </location>
</feature>
<dbReference type="VEuPathDB" id="VectorBase:ASIS002673"/>
<feature type="binding site" evidence="10">
    <location>
        <position position="55"/>
    </location>
    <ligand>
        <name>Zn(2+)</name>
        <dbReference type="ChEBI" id="CHEBI:29105"/>
    </ligand>
</feature>
<dbReference type="GO" id="GO:0001227">
    <property type="term" value="F:DNA-binding transcription repressor activity, RNA polymerase II-specific"/>
    <property type="evidence" value="ECO:0007669"/>
    <property type="project" value="TreeGrafter"/>
</dbReference>
<feature type="domain" description="C2H2-type" evidence="12">
    <location>
        <begin position="754"/>
        <end position="782"/>
    </location>
</feature>
<dbReference type="GO" id="GO:0008270">
    <property type="term" value="F:zinc ion binding"/>
    <property type="evidence" value="ECO:0007669"/>
    <property type="project" value="UniProtKB-UniRule"/>
</dbReference>
<dbReference type="EMBL" id="ATLV01023799">
    <property type="status" value="NOT_ANNOTATED_CDS"/>
    <property type="molecule type" value="Genomic_DNA"/>
</dbReference>
<dbReference type="InterPro" id="IPR013087">
    <property type="entry name" value="Znf_C2H2_type"/>
</dbReference>
<keyword evidence="16" id="KW-1185">Reference proteome</keyword>
<dbReference type="Gene3D" id="3.30.160.60">
    <property type="entry name" value="Classic Zinc Finger"/>
    <property type="match status" value="8"/>
</dbReference>
<dbReference type="EMBL" id="KE525346">
    <property type="protein sequence ID" value="KFB49598.1"/>
    <property type="molecule type" value="Genomic_DNA"/>
</dbReference>
<dbReference type="GO" id="GO:0000978">
    <property type="term" value="F:RNA polymerase II cis-regulatory region sequence-specific DNA binding"/>
    <property type="evidence" value="ECO:0007669"/>
    <property type="project" value="TreeGrafter"/>
</dbReference>
<proteinExistence type="predicted"/>
<protein>
    <submittedName>
        <fullName evidence="14 15">Zinc finger protein 208</fullName>
    </submittedName>
</protein>
<reference evidence="15" key="2">
    <citation type="submission" date="2020-05" db="UniProtKB">
        <authorList>
            <consortium name="EnsemblMetazoa"/>
        </authorList>
    </citation>
    <scope>IDENTIFICATION</scope>
</reference>
<keyword evidence="3" id="KW-0677">Repeat</keyword>
<evidence type="ECO:0000313" key="14">
    <source>
        <dbReference type="EMBL" id="KFB49598.1"/>
    </source>
</evidence>
<feature type="domain" description="C2H2-type" evidence="12">
    <location>
        <begin position="475"/>
        <end position="503"/>
    </location>
</feature>
<dbReference type="Gene3D" id="3.40.1800.20">
    <property type="match status" value="1"/>
</dbReference>
<evidence type="ECO:0000256" key="3">
    <source>
        <dbReference type="ARBA" id="ARBA00022737"/>
    </source>
</evidence>
<dbReference type="SMART" id="SM00355">
    <property type="entry name" value="ZnF_C2H2"/>
    <property type="match status" value="16"/>
</dbReference>
<feature type="domain" description="ZAD" evidence="13">
    <location>
        <begin position="5"/>
        <end position="82"/>
    </location>
</feature>
<feature type="binding site" evidence="10">
    <location>
        <position position="10"/>
    </location>
    <ligand>
        <name>Zn(2+)</name>
        <dbReference type="ChEBI" id="CHEBI:29105"/>
    </ligand>
</feature>
<feature type="domain" description="C2H2-type" evidence="12">
    <location>
        <begin position="566"/>
        <end position="594"/>
    </location>
</feature>
<feature type="domain" description="C2H2-type" evidence="12">
    <location>
        <begin position="430"/>
        <end position="457"/>
    </location>
</feature>
<dbReference type="OrthoDB" id="7734908at2759"/>
<dbReference type="InterPro" id="IPR012934">
    <property type="entry name" value="Znf_AD"/>
</dbReference>
<dbReference type="FunFam" id="3.30.160.60:FF:000100">
    <property type="entry name" value="Zinc finger 45-like"/>
    <property type="match status" value="1"/>
</dbReference>
<feature type="compositionally biased region" description="Acidic residues" evidence="11">
    <location>
        <begin position="155"/>
        <end position="172"/>
    </location>
</feature>
<dbReference type="PANTHER" id="PTHR24399">
    <property type="entry name" value="ZINC FINGER AND BTB DOMAIN-CONTAINING"/>
    <property type="match status" value="1"/>
</dbReference>
<dbReference type="SMART" id="SM00868">
    <property type="entry name" value="zf-AD"/>
    <property type="match status" value="1"/>
</dbReference>
<name>A0A084WHA4_ANOSI</name>
<evidence type="ECO:0000256" key="2">
    <source>
        <dbReference type="ARBA" id="ARBA00022723"/>
    </source>
</evidence>
<dbReference type="SUPFAM" id="SSF57667">
    <property type="entry name" value="beta-beta-alpha zinc fingers"/>
    <property type="match status" value="6"/>
</dbReference>
<keyword evidence="5 10" id="KW-0862">Zinc</keyword>
<dbReference type="PROSITE" id="PS51915">
    <property type="entry name" value="ZAD"/>
    <property type="match status" value="1"/>
</dbReference>
<evidence type="ECO:0000256" key="11">
    <source>
        <dbReference type="SAM" id="MobiDB-lite"/>
    </source>
</evidence>
<feature type="region of interest" description="Disordered" evidence="11">
    <location>
        <begin position="582"/>
        <end position="604"/>
    </location>
</feature>
<dbReference type="GO" id="GO:0005654">
    <property type="term" value="C:nucleoplasm"/>
    <property type="evidence" value="ECO:0007669"/>
    <property type="project" value="TreeGrafter"/>
</dbReference>
<evidence type="ECO:0000259" key="12">
    <source>
        <dbReference type="PROSITE" id="PS50157"/>
    </source>
</evidence>
<dbReference type="Pfam" id="PF00096">
    <property type="entry name" value="zf-C2H2"/>
    <property type="match status" value="3"/>
</dbReference>
<keyword evidence="6" id="KW-0805">Transcription regulation</keyword>
<feature type="domain" description="C2H2-type" evidence="12">
    <location>
        <begin position="843"/>
        <end position="870"/>
    </location>
</feature>
<dbReference type="OMA" id="QCNICYC"/>
<evidence type="ECO:0000256" key="8">
    <source>
        <dbReference type="ARBA" id="ARBA00023242"/>
    </source>
</evidence>
<feature type="binding site" evidence="10">
    <location>
        <position position="58"/>
    </location>
    <ligand>
        <name>Zn(2+)</name>
        <dbReference type="ChEBI" id="CHEBI:29105"/>
    </ligand>
</feature>
<feature type="domain" description="C2H2-type" evidence="12">
    <location>
        <begin position="663"/>
        <end position="691"/>
    </location>
</feature>
<dbReference type="AlphaFoldDB" id="A0A084WHA4"/>
<dbReference type="VEuPathDB" id="VectorBase:ASIS010002"/>
<dbReference type="PANTHER" id="PTHR24399:SF70">
    <property type="entry name" value="C2H2-TYPE DOMAIN-CONTAINING PROTEIN"/>
    <property type="match status" value="1"/>
</dbReference>
<feature type="domain" description="C2H2-type" evidence="12">
    <location>
        <begin position="206"/>
        <end position="234"/>
    </location>
</feature>
<accession>A0A084WHA4</accession>
<dbReference type="SUPFAM" id="SSF57716">
    <property type="entry name" value="Glucocorticoid receptor-like (DNA-binding domain)"/>
    <property type="match status" value="1"/>
</dbReference>
<comment type="subcellular location">
    <subcellularLocation>
        <location evidence="1">Nucleus</location>
    </subcellularLocation>
</comment>
<feature type="domain" description="C2H2-type" evidence="12">
    <location>
        <begin position="790"/>
        <end position="817"/>
    </location>
</feature>
<keyword evidence="2 10" id="KW-0479">Metal-binding</keyword>
<dbReference type="PROSITE" id="PS50157">
    <property type="entry name" value="ZINC_FINGER_C2H2_2"/>
    <property type="match status" value="15"/>
</dbReference>
<evidence type="ECO:0000313" key="16">
    <source>
        <dbReference type="Proteomes" id="UP000030765"/>
    </source>
</evidence>
<gene>
    <name evidence="14" type="ORF">ZHAS_00017612</name>
</gene>
<evidence type="ECO:0000256" key="6">
    <source>
        <dbReference type="ARBA" id="ARBA00023015"/>
    </source>
</evidence>
<feature type="domain" description="C2H2-type" evidence="12">
    <location>
        <begin position="871"/>
        <end position="899"/>
    </location>
</feature>
<sequence length="905" mass="102625">MALTALCRTCAGEQSMDQLVDIFEVYDQDETIAEMIVELTGLTVEDDTNLPTVCCTQCQVDLIAAVAFRRKCIESEKLILDHLREQNCTQILQLDAVDDAQSEKSLEDDLEQETVQISSIESYIALIEDIQICRGEEQSHGPSCETEQDPQGGGGDEEEEEQHIQEEEEAEVQDTNLLNFNENKVANDTDKSFNTTILSDQSQLSHKCCGCSASFETEQDLMEHSQSTHALNPPTPDPTRPFQCNICYCCRRTERGLEQHRKVLQNLWLKKTSIGAQAQAEANANNSANTAETVEVEAVNTCFYECSVCNESFLDVSSLHDHNATFHGKETANADMNDSYNNVEMIDNGSTDEACEMTLQEPDDLKYSCCGCTMCFGTEKELMEHSETTHAPNAPPPHKSKPVQCNVCYSWYSSERSCRDHQVYMGNRQFVCPVCGMRFGRASALLRHKHTHDRAPDLMEVGPDVEPDVQDKPQHSCCGCFLSFETEDELMKHSVSVHAPNAPPEDDNKPVQCNICYCWYSSERACRDHQVYMTNRRFGCTVCGLRFGRASALARHRNTHEEALIFSCKYCAKLFSSTHQRLNHEKREHENQLANGSDTESTGEDRLLRIRNTHEKLLLFSCKYCEKQFPNAYSRMSHEKREHEKPPVTETEAETAGEDPTKRTCCGCSKTFASEQELMDHARTVHAPNAPPADPAKPARCKLCYRTYRSEAAVRVHQRCMRMRSLQCATCGKSFATRSHLSAHENVHTKALIYACAHCDEKFANKTAKQKHILREHASVETRAKSATKHVCLTCGKAFYSIFYLRDHLKLHADDMPHKCHCGAKFKLEKYLKRHMQIHSGKYTCQYCTLAYRCASMLRDHENRHTGNKEFPCDMCSKRFYGKADVAKHRAYVHFKRGKLAKASS</sequence>
<evidence type="ECO:0000259" key="13">
    <source>
        <dbReference type="PROSITE" id="PS51915"/>
    </source>
</evidence>
<evidence type="ECO:0000256" key="7">
    <source>
        <dbReference type="ARBA" id="ARBA00023163"/>
    </source>
</evidence>
<feature type="domain" description="C2H2-type" evidence="12">
    <location>
        <begin position="538"/>
        <end position="560"/>
    </location>
</feature>
<feature type="domain" description="C2H2-type" evidence="12">
    <location>
        <begin position="620"/>
        <end position="643"/>
    </location>
</feature>
<keyword evidence="4 9" id="KW-0863">Zinc-finger</keyword>
<feature type="domain" description="C2H2-type" evidence="12">
    <location>
        <begin position="726"/>
        <end position="749"/>
    </location>
</feature>
<dbReference type="Proteomes" id="UP000030765">
    <property type="component" value="Unassembled WGS sequence"/>
</dbReference>
<reference evidence="14 16" key="1">
    <citation type="journal article" date="2014" name="BMC Genomics">
        <title>Genome sequence of Anopheles sinensis provides insight into genetics basis of mosquito competence for malaria parasites.</title>
        <authorList>
            <person name="Zhou D."/>
            <person name="Zhang D."/>
            <person name="Ding G."/>
            <person name="Shi L."/>
            <person name="Hou Q."/>
            <person name="Ye Y."/>
            <person name="Xu Y."/>
            <person name="Zhou H."/>
            <person name="Xiong C."/>
            <person name="Li S."/>
            <person name="Yu J."/>
            <person name="Hong S."/>
            <person name="Yu X."/>
            <person name="Zou P."/>
            <person name="Chen C."/>
            <person name="Chang X."/>
            <person name="Wang W."/>
            <person name="Lv Y."/>
            <person name="Sun Y."/>
            <person name="Ma L."/>
            <person name="Shen B."/>
            <person name="Zhu C."/>
        </authorList>
    </citation>
    <scope>NUCLEOTIDE SEQUENCE [LARGE SCALE GENOMIC DNA]</scope>
</reference>
<feature type="compositionally biased region" description="Basic and acidic residues" evidence="11">
    <location>
        <begin position="636"/>
        <end position="647"/>
    </location>
</feature>
<dbReference type="STRING" id="74873.A0A084WHA4"/>
<dbReference type="EnsemblMetazoa" id="ASIC017612-RA">
    <property type="protein sequence ID" value="ASIC017612-PA"/>
    <property type="gene ID" value="ASIC017612"/>
</dbReference>
<feature type="domain" description="C2H2-type" evidence="12">
    <location>
        <begin position="304"/>
        <end position="332"/>
    </location>
</feature>
<organism evidence="14">
    <name type="scientific">Anopheles sinensis</name>
    <name type="common">Mosquito</name>
    <dbReference type="NCBI Taxonomy" id="74873"/>
    <lineage>
        <taxon>Eukaryota</taxon>
        <taxon>Metazoa</taxon>
        <taxon>Ecdysozoa</taxon>
        <taxon>Arthropoda</taxon>
        <taxon>Hexapoda</taxon>
        <taxon>Insecta</taxon>
        <taxon>Pterygota</taxon>
        <taxon>Neoptera</taxon>
        <taxon>Endopterygota</taxon>
        <taxon>Diptera</taxon>
        <taxon>Nematocera</taxon>
        <taxon>Culicoidea</taxon>
        <taxon>Culicidae</taxon>
        <taxon>Anophelinae</taxon>
        <taxon>Anopheles</taxon>
    </lineage>
</organism>